<dbReference type="PROSITE" id="PS51208">
    <property type="entry name" value="AUTOTRANSPORTER"/>
    <property type="match status" value="1"/>
</dbReference>
<feature type="region of interest" description="Disordered" evidence="1">
    <location>
        <begin position="1305"/>
        <end position="1335"/>
    </location>
</feature>
<keyword evidence="4" id="KW-1185">Reference proteome</keyword>
<evidence type="ECO:0000259" key="2">
    <source>
        <dbReference type="PROSITE" id="PS51208"/>
    </source>
</evidence>
<organism evidence="3 4">
    <name type="scientific">Pseudooceanicola sediminis</name>
    <dbReference type="NCBI Taxonomy" id="2211117"/>
    <lineage>
        <taxon>Bacteria</taxon>
        <taxon>Pseudomonadati</taxon>
        <taxon>Pseudomonadota</taxon>
        <taxon>Alphaproteobacteria</taxon>
        <taxon>Rhodobacterales</taxon>
        <taxon>Paracoccaceae</taxon>
        <taxon>Pseudooceanicola</taxon>
    </lineage>
</organism>
<dbReference type="Proteomes" id="UP000265848">
    <property type="component" value="Unassembled WGS sequence"/>
</dbReference>
<name>A0A399IYD3_9RHOB</name>
<dbReference type="InterPro" id="IPR005546">
    <property type="entry name" value="Autotransporte_beta"/>
</dbReference>
<accession>A0A399IYD3</accession>
<proteinExistence type="predicted"/>
<sequence length="1682" mass="171697">MQAETITTDLTANLNVAGGEEVTIAETISGNAHTITTEADTGSGVGALTLDDNVGVTQVGVFTNNGATTFGSGASMISSNVINNQWLTLGDNAVLYVKKQLSWQSAAIKNNYNIYMGNGATLQADGFIYNEEGATIETHGNAVFNAIANDAWAATFINKGKIWTDPGYFTITIGTETPSYELNYFENHSTGTVDLRAGVVMQGENTVFKNAGKIFIFEDAALSTKTFENQSGGYVLLDVGGTLYSSVQNKAGAEIDINNGTLSGKLVNAGTVTNTGNLDDVENTGGTIDNQNIINGDLVISGGVVTNSGTVEGQTTLSGGKLETSGQVQDVTFTRNSELEVTSGAVGNVTIDGSLSPNTGGTLTMTGGSIQDLDVTGDYGKAILSAGQVDGDTTIGFGATVEAAGAAFNGAVTVAEAVVKPNEPDGPGTFVLSADTTVTGKFINNGKVMSTGTGPVTLTIASGYDFVNYGTLDGDSENGTADMTITADNIYISPESIVTGNVFLNGTVDNGGVQDITNDLSNDLVVLAGGISAVKADISGNGHNVTTNAAGGISDQPGVLRVNGVTFDDIATLHNKGETYIRPDATLSAQVIDNSGLISLDEGASLIGTGNTMTNEGAIVAEGSALIADAGAINNSGTLTFKNGGTLNPNSDNSGGEAFNNSGTLSIGGNQLVVFGDGTADVINNLAEGEIVIETGVDYSNTHSALSGQGTTLNNAGKVSTNVQTSLDLAAINNLAGGVLWFGENASSDERRDVTTVTVTNGIVNAAGATLTSVYADLTADVENHGTLNANFTGNLVSDGDIISATVLGDTQITGGTAQELLTFGDLTVENAVIEGRVINHGASLDASTTTNNGGTIIVTAGSLSNIVNNSGRFDITGNTVETHSVHENLSFENHGTASNASTRLGKVSVTNTGTFSNSGTLKSFTGNSGTFENSGTVENVVINDGSATNTGSISTFRQYAGVSLSSGSIDSYGLFGTASGTISGTVREGIGAQDSAALLINGNLTLGQFSNRPSTITNNSVAPFRITAGVTSLYRGGTVTNFGDMRISDASLIAYGTNEFLNKPAASLSLTNARLDSQTFWNADGASATFTDSAFNGWFSNNGTLSLFGTNTWTGDLVSPAAPAATAVVTMQNGVTTDHLSVSGNLQLGRRLELDVDLSDSTGKVDTISVSGAVTKTEQDLTFAFNNVGPTGTFVAFDSNVDVLTYGSFDVADYAVTGLPTTGAVQYKLVNNTSANALQLQNATNPGTGGVVGGVGAVGGINNPGNQPGTPTILPGGSVSQVLNSVPRQFTPAALPGGGTFARTPTGGAPSAGLSGGLSGGVSGGGSGGLSGGDNSGTLNFLPGEPVLPPQTQTNTWARVNGGRATMTSETTTSLGTTSSDVDVRYQGVDTGFDISGGESPLLGDWSFSLGASLGTTTGNVSQPVFNLDGATGNVIPGSISSYNRQDFTQVQGGVTFGLTRGDVFADLRLGYASTRSDLKNLATDPTSGLGIADQTYTTQGPTFSGKIGKTFLLDEVREISLTPSLGFFFSNQSADDLTYDNGTPNDTSDDGLLQIDDVQTRLAHLGVTLAKETMLQTGTAAIQYFGTITGYKDFGRDTTSHYFQKTDGAGNPDPSVAPLESRSSASGAYGELSLGLTYIQTFDTGLASPVKKLEATLRADSQIAGSVDGWGLTAQIRYSF</sequence>
<evidence type="ECO:0000313" key="4">
    <source>
        <dbReference type="Proteomes" id="UP000265848"/>
    </source>
</evidence>
<comment type="caution">
    <text evidence="3">The sequence shown here is derived from an EMBL/GenBank/DDBJ whole genome shotgun (WGS) entry which is preliminary data.</text>
</comment>
<evidence type="ECO:0000256" key="1">
    <source>
        <dbReference type="SAM" id="MobiDB-lite"/>
    </source>
</evidence>
<feature type="domain" description="Autotransporter" evidence="2">
    <location>
        <begin position="1350"/>
        <end position="1682"/>
    </location>
</feature>
<feature type="compositionally biased region" description="Gly residues" evidence="1">
    <location>
        <begin position="1315"/>
        <end position="1335"/>
    </location>
</feature>
<reference evidence="3 4" key="1">
    <citation type="submission" date="2018-08" db="EMBL/GenBank/DDBJ databases">
        <title>Pseudooceanicola sediminis CY03 in the family Rhodobacteracea.</title>
        <authorList>
            <person name="Zhang Y.-J."/>
        </authorList>
    </citation>
    <scope>NUCLEOTIDE SEQUENCE [LARGE SCALE GENOMIC DNA]</scope>
    <source>
        <strain evidence="3 4">CY03</strain>
    </source>
</reference>
<feature type="region of interest" description="Disordered" evidence="1">
    <location>
        <begin position="1604"/>
        <end position="1624"/>
    </location>
</feature>
<dbReference type="SUPFAM" id="SSF103515">
    <property type="entry name" value="Autotransporter"/>
    <property type="match status" value="1"/>
</dbReference>
<gene>
    <name evidence="3" type="ORF">DL237_13385</name>
</gene>
<dbReference type="EMBL" id="QWJJ01000011">
    <property type="protein sequence ID" value="RII38193.1"/>
    <property type="molecule type" value="Genomic_DNA"/>
</dbReference>
<dbReference type="InterPro" id="IPR036709">
    <property type="entry name" value="Autotransporte_beta_dom_sf"/>
</dbReference>
<protein>
    <recommendedName>
        <fullName evidence="2">Autotransporter domain-containing protein</fullName>
    </recommendedName>
</protein>
<evidence type="ECO:0000313" key="3">
    <source>
        <dbReference type="EMBL" id="RII38193.1"/>
    </source>
</evidence>